<keyword evidence="4" id="KW-1185">Reference proteome</keyword>
<accession>A0ABY5MMZ7</accession>
<dbReference type="EC" id="1.1.1.-" evidence="3"/>
<evidence type="ECO:0000313" key="4">
    <source>
        <dbReference type="Proteomes" id="UP001342418"/>
    </source>
</evidence>
<dbReference type="EMBL" id="CP030941">
    <property type="protein sequence ID" value="UUP18132.1"/>
    <property type="molecule type" value="Genomic_DNA"/>
</dbReference>
<dbReference type="InterPro" id="IPR036812">
    <property type="entry name" value="NAD(P)_OxRdtase_dom_sf"/>
</dbReference>
<evidence type="ECO:0000256" key="1">
    <source>
        <dbReference type="ARBA" id="ARBA00023002"/>
    </source>
</evidence>
<evidence type="ECO:0000313" key="3">
    <source>
        <dbReference type="EMBL" id="UUP18132.1"/>
    </source>
</evidence>
<dbReference type="RefSeq" id="WP_338530393.1">
    <property type="nucleotide sequence ID" value="NZ_CP030941.1"/>
</dbReference>
<dbReference type="Gene3D" id="3.20.20.100">
    <property type="entry name" value="NADP-dependent oxidoreductase domain"/>
    <property type="match status" value="1"/>
</dbReference>
<dbReference type="GO" id="GO:0016491">
    <property type="term" value="F:oxidoreductase activity"/>
    <property type="evidence" value="ECO:0007669"/>
    <property type="project" value="UniProtKB-KW"/>
</dbReference>
<dbReference type="InterPro" id="IPR050523">
    <property type="entry name" value="AKR_Detox_Biosynth"/>
</dbReference>
<sequence length="331" mass="35960">MSHELLTREIGSSGIKASCIGLGTWAIGGWMWGGTDEGQSIAAIQASLDEGVSLIDTAPAYGQGLSEEIVGKAIKGRRDQVVLATKCGLVWHTTKGNHFFDYDGRPVHRHLGADSIAYEVEQSLRRLGTDYIDLYITHWQDPTTPVEETMAALEALKAQGKIRSIGASNLSPEDLSAYVAAGQLDAVQEEYSMVKRDIETTLLPICARHGVSTLSYSSLALGLLSGRIGPDRVFEGDDQRKNNLRFSIANREKVTRLMGAIRPIAESQNATEAQIVIAWTIQQPGITFALCGARNADQARENARAGRIRLSKDEIDTISEAATRHLTDLDA</sequence>
<reference evidence="3 4" key="1">
    <citation type="submission" date="2018-07" db="EMBL/GenBank/DDBJ databases">
        <title>Genome sequence of Nitratireductor thuwali#1536.</title>
        <authorList>
            <person name="Michoud G."/>
            <person name="Merlino G."/>
            <person name="Sefrji F.O."/>
            <person name="Daffonchio D."/>
        </authorList>
    </citation>
    <scope>NUCLEOTIDE SEQUENCE [LARGE SCALE GENOMIC DNA]</scope>
    <source>
        <strain evidence="4">Nit1536</strain>
    </source>
</reference>
<protein>
    <submittedName>
        <fullName evidence="3">General stress protein 69</fullName>
        <ecNumber evidence="3">1.1.1.-</ecNumber>
    </submittedName>
</protein>
<dbReference type="SUPFAM" id="SSF51430">
    <property type="entry name" value="NAD(P)-linked oxidoreductase"/>
    <property type="match status" value="1"/>
</dbReference>
<dbReference type="PANTHER" id="PTHR43364">
    <property type="entry name" value="NADH-SPECIFIC METHYLGLYOXAL REDUCTASE-RELATED"/>
    <property type="match status" value="1"/>
</dbReference>
<gene>
    <name evidence="3" type="primary">yhdN_1</name>
    <name evidence="3" type="ORF">NTH_02612</name>
</gene>
<dbReference type="Pfam" id="PF00248">
    <property type="entry name" value="Aldo_ket_red"/>
    <property type="match status" value="1"/>
</dbReference>
<dbReference type="PANTHER" id="PTHR43364:SF4">
    <property type="entry name" value="NAD(P)-LINKED OXIDOREDUCTASE SUPERFAMILY PROTEIN"/>
    <property type="match status" value="1"/>
</dbReference>
<name>A0ABY5MMZ7_9HYPH</name>
<evidence type="ECO:0000259" key="2">
    <source>
        <dbReference type="Pfam" id="PF00248"/>
    </source>
</evidence>
<keyword evidence="1 3" id="KW-0560">Oxidoreductase</keyword>
<feature type="domain" description="NADP-dependent oxidoreductase" evidence="2">
    <location>
        <begin position="20"/>
        <end position="321"/>
    </location>
</feature>
<dbReference type="InterPro" id="IPR020471">
    <property type="entry name" value="AKR"/>
</dbReference>
<dbReference type="Proteomes" id="UP001342418">
    <property type="component" value="Chromosome"/>
</dbReference>
<dbReference type="PRINTS" id="PR00069">
    <property type="entry name" value="ALDKETRDTASE"/>
</dbReference>
<dbReference type="CDD" id="cd19149">
    <property type="entry name" value="AKR_AKR11B2"/>
    <property type="match status" value="1"/>
</dbReference>
<dbReference type="InterPro" id="IPR023210">
    <property type="entry name" value="NADP_OxRdtase_dom"/>
</dbReference>
<organism evidence="3 4">
    <name type="scientific">Nitratireductor thuwali</name>
    <dbReference type="NCBI Taxonomy" id="2267699"/>
    <lineage>
        <taxon>Bacteria</taxon>
        <taxon>Pseudomonadati</taxon>
        <taxon>Pseudomonadota</taxon>
        <taxon>Alphaproteobacteria</taxon>
        <taxon>Hyphomicrobiales</taxon>
        <taxon>Phyllobacteriaceae</taxon>
        <taxon>Nitratireductor</taxon>
    </lineage>
</organism>
<proteinExistence type="predicted"/>